<comment type="similarity">
    <text evidence="3 10">Belongs to the FliL family.</text>
</comment>
<comment type="subcellular location">
    <subcellularLocation>
        <location evidence="10">Cell inner membrane</location>
    </subcellularLocation>
    <subcellularLocation>
        <location evidence="2">Cell membrane</location>
        <topology evidence="2">Single-pass membrane protein</topology>
    </subcellularLocation>
</comment>
<evidence type="ECO:0000256" key="8">
    <source>
        <dbReference type="ARBA" id="ARBA00022989"/>
    </source>
</evidence>
<name>A0ABW8JL60_9GAMM</name>
<dbReference type="EMBL" id="JADIKJ010000009">
    <property type="protein sequence ID" value="MFK2900515.1"/>
    <property type="molecule type" value="Genomic_DNA"/>
</dbReference>
<keyword evidence="12" id="KW-0282">Flagellum</keyword>
<evidence type="ECO:0000256" key="1">
    <source>
        <dbReference type="ARBA" id="ARBA00002254"/>
    </source>
</evidence>
<keyword evidence="13" id="KW-1185">Reference proteome</keyword>
<evidence type="ECO:0000313" key="12">
    <source>
        <dbReference type="EMBL" id="MFK2900515.1"/>
    </source>
</evidence>
<accession>A0ABW8JL60</accession>
<evidence type="ECO:0000256" key="4">
    <source>
        <dbReference type="ARBA" id="ARBA00022475"/>
    </source>
</evidence>
<dbReference type="RefSeq" id="WP_404546974.1">
    <property type="nucleotide sequence ID" value="NZ_JADIKJ010000009.1"/>
</dbReference>
<keyword evidence="5 10" id="KW-0145">Chemotaxis</keyword>
<keyword evidence="12" id="KW-0969">Cilium</keyword>
<evidence type="ECO:0000256" key="7">
    <source>
        <dbReference type="ARBA" id="ARBA00022779"/>
    </source>
</evidence>
<feature type="signal peptide" evidence="11">
    <location>
        <begin position="1"/>
        <end position="22"/>
    </location>
</feature>
<evidence type="ECO:0000256" key="10">
    <source>
        <dbReference type="RuleBase" id="RU364125"/>
    </source>
</evidence>
<feature type="chain" id="PRO_5046953268" description="Flagellar protein FliL" evidence="11">
    <location>
        <begin position="23"/>
        <end position="155"/>
    </location>
</feature>
<comment type="caution">
    <text evidence="12">The sequence shown here is derived from an EMBL/GenBank/DDBJ whole genome shotgun (WGS) entry which is preliminary data.</text>
</comment>
<keyword evidence="9 10" id="KW-0472">Membrane</keyword>
<keyword evidence="11" id="KW-0732">Signal</keyword>
<organism evidence="12 13">
    <name type="scientific">Dyella jejuensis</name>
    <dbReference type="NCBI Taxonomy" id="1432009"/>
    <lineage>
        <taxon>Bacteria</taxon>
        <taxon>Pseudomonadati</taxon>
        <taxon>Pseudomonadota</taxon>
        <taxon>Gammaproteobacteria</taxon>
        <taxon>Lysobacterales</taxon>
        <taxon>Rhodanobacteraceae</taxon>
        <taxon>Dyella</taxon>
    </lineage>
</organism>
<reference evidence="12 13" key="1">
    <citation type="submission" date="2020-10" db="EMBL/GenBank/DDBJ databases">
        <title>Phylogeny of dyella-like bacteria.</title>
        <authorList>
            <person name="Fu J."/>
        </authorList>
    </citation>
    <scope>NUCLEOTIDE SEQUENCE [LARGE SCALE GENOMIC DNA]</scope>
    <source>
        <strain evidence="12 13">JP1</strain>
    </source>
</reference>
<evidence type="ECO:0000256" key="11">
    <source>
        <dbReference type="SAM" id="SignalP"/>
    </source>
</evidence>
<evidence type="ECO:0000256" key="6">
    <source>
        <dbReference type="ARBA" id="ARBA00022692"/>
    </source>
</evidence>
<evidence type="ECO:0000256" key="9">
    <source>
        <dbReference type="ARBA" id="ARBA00023136"/>
    </source>
</evidence>
<keyword evidence="7 10" id="KW-0283">Flagellar rotation</keyword>
<keyword evidence="4" id="KW-1003">Cell membrane</keyword>
<proteinExistence type="inferred from homology"/>
<protein>
    <recommendedName>
        <fullName evidence="10">Flagellar protein FliL</fullName>
    </recommendedName>
</protein>
<keyword evidence="8" id="KW-1133">Transmembrane helix</keyword>
<gene>
    <name evidence="12" type="ORF">ISP15_09220</name>
</gene>
<keyword evidence="6" id="KW-0812">Transmembrane</keyword>
<evidence type="ECO:0000256" key="3">
    <source>
        <dbReference type="ARBA" id="ARBA00008281"/>
    </source>
</evidence>
<dbReference type="InterPro" id="IPR005503">
    <property type="entry name" value="FliL"/>
</dbReference>
<comment type="function">
    <text evidence="1 10">Controls the rotational direction of flagella during chemotaxis.</text>
</comment>
<evidence type="ECO:0000313" key="13">
    <source>
        <dbReference type="Proteomes" id="UP001620461"/>
    </source>
</evidence>
<sequence length="155" mass="16468">MKTKVAILGIVAALAAGGVATAWLDGTGPFAKSDKGNTTGVASDGNHAVASADSRFVTLDKLIVMLHTPNAARAHYLALDLVFQTDAKKEKQVKEQLPLLRSTAYHALSGFSVEDIRGMDVDQLSSVLQKAYVEVYGGTGAVPFYSVQVDKQMLE</sequence>
<dbReference type="Proteomes" id="UP001620461">
    <property type="component" value="Unassembled WGS sequence"/>
</dbReference>
<keyword evidence="10" id="KW-0997">Cell inner membrane</keyword>
<keyword evidence="12" id="KW-0966">Cell projection</keyword>
<dbReference type="Pfam" id="PF03748">
    <property type="entry name" value="FliL"/>
    <property type="match status" value="1"/>
</dbReference>
<evidence type="ECO:0000256" key="5">
    <source>
        <dbReference type="ARBA" id="ARBA00022500"/>
    </source>
</evidence>
<evidence type="ECO:0000256" key="2">
    <source>
        <dbReference type="ARBA" id="ARBA00004162"/>
    </source>
</evidence>